<dbReference type="InterPro" id="IPR036188">
    <property type="entry name" value="FAD/NAD-bd_sf"/>
</dbReference>
<protein>
    <submittedName>
        <fullName evidence="4">FAD/NAD(P)-binding domain-containing protein</fullName>
    </submittedName>
</protein>
<dbReference type="GO" id="GO:0050661">
    <property type="term" value="F:NADP binding"/>
    <property type="evidence" value="ECO:0007669"/>
    <property type="project" value="InterPro"/>
</dbReference>
<keyword evidence="2" id="KW-0274">FAD</keyword>
<dbReference type="PANTHER" id="PTHR43539:SF68">
    <property type="entry name" value="FLAVIN-BINDING MONOOXYGENASE-LIKE PROTEIN (AFU_ORTHOLOGUE AFUA_4G09220)"/>
    <property type="match status" value="1"/>
</dbReference>
<evidence type="ECO:0000256" key="3">
    <source>
        <dbReference type="ARBA" id="ARBA00023002"/>
    </source>
</evidence>
<name>A0A2J6RBP9_HYAVF</name>
<dbReference type="GO" id="GO:0050660">
    <property type="term" value="F:flavin adenine dinucleotide binding"/>
    <property type="evidence" value="ECO:0007669"/>
    <property type="project" value="InterPro"/>
</dbReference>
<sequence>MGSVAIETPVEVPSADRVEPGSFRLQTANFPTASTSKAADVDTITALWIESFNKVLRHHELAIIPELFLEESYWRDQLCLSWDFHTLKGPEKIIPFLQNANNGCRIKSLSLDTSSKYRLPKASAIDADGKVHTVQAFITVETDIGRGSGVVRLVQEHGTWKAFTLYTFLRELKDHEEVIGARRPNGVQHGEHLSRNNWLDRRKAEENFEDGGEPSVLILGAGQAGLCIAARLKMLGIKSLIVDKEERIGDNWRSRYHQLVLHDPVWFDHLPYLPFPESWPIFTPKDKLGDWFESYVKLLELNAWTQTNITNSSWDAEVGKWNVTLDRLQDGKKETRVFHPKHIVQATGHSGEPNFPSHLKGLSSFAGTRLVHSSKFTGAIPSQGQNKRAIVVGCCNSGHDIAQDFYENGYSVTLIQRSSTFVVSAETNLHHMSALYGDDGPPTEDADMLFFSIPNAVAKRQNIDMTRVQNKTDEKLLQGLEKAGFKTDKGPDESGLWIKYLARGGGYYLDVGCSQLIADGKIKVKQGCEITEVLPKGLLFSDGETLEGDEIVFATGYLNMRTQCRNVFGDGVADKVKEVWGFDEEGEIRTMWRKTGHPGFWFMGGNLALCRWYSRLLALQIKALEEGLCSYQDL</sequence>
<evidence type="ECO:0000313" key="5">
    <source>
        <dbReference type="Proteomes" id="UP000235786"/>
    </source>
</evidence>
<dbReference type="Pfam" id="PF13450">
    <property type="entry name" value="NAD_binding_8"/>
    <property type="match status" value="1"/>
</dbReference>
<organism evidence="4 5">
    <name type="scientific">Hyaloscypha variabilis (strain UAMH 11265 / GT02V1 / F)</name>
    <name type="common">Meliniomyces variabilis</name>
    <dbReference type="NCBI Taxonomy" id="1149755"/>
    <lineage>
        <taxon>Eukaryota</taxon>
        <taxon>Fungi</taxon>
        <taxon>Dikarya</taxon>
        <taxon>Ascomycota</taxon>
        <taxon>Pezizomycotina</taxon>
        <taxon>Leotiomycetes</taxon>
        <taxon>Helotiales</taxon>
        <taxon>Hyaloscyphaceae</taxon>
        <taxon>Hyaloscypha</taxon>
        <taxon>Hyaloscypha variabilis</taxon>
    </lineage>
</organism>
<dbReference type="InterPro" id="IPR050982">
    <property type="entry name" value="Auxin_biosynth/cation_transpt"/>
</dbReference>
<evidence type="ECO:0000313" key="4">
    <source>
        <dbReference type="EMBL" id="PMD35941.1"/>
    </source>
</evidence>
<dbReference type="AlphaFoldDB" id="A0A2J6RBP9"/>
<evidence type="ECO:0000256" key="2">
    <source>
        <dbReference type="ARBA" id="ARBA00022827"/>
    </source>
</evidence>
<accession>A0A2J6RBP9</accession>
<dbReference type="EMBL" id="KZ613951">
    <property type="protein sequence ID" value="PMD35941.1"/>
    <property type="molecule type" value="Genomic_DNA"/>
</dbReference>
<dbReference type="InterPro" id="IPR020946">
    <property type="entry name" value="Flavin_mOase-like"/>
</dbReference>
<dbReference type="GO" id="GO:0004499">
    <property type="term" value="F:N,N-dimethylaniline monooxygenase activity"/>
    <property type="evidence" value="ECO:0007669"/>
    <property type="project" value="InterPro"/>
</dbReference>
<dbReference type="SUPFAM" id="SSF51905">
    <property type="entry name" value="FAD/NAD(P)-binding domain"/>
    <property type="match status" value="1"/>
</dbReference>
<dbReference type="Gene3D" id="3.50.50.60">
    <property type="entry name" value="FAD/NAD(P)-binding domain"/>
    <property type="match status" value="1"/>
</dbReference>
<dbReference type="Pfam" id="PF00743">
    <property type="entry name" value="FMO-like"/>
    <property type="match status" value="1"/>
</dbReference>
<dbReference type="PANTHER" id="PTHR43539">
    <property type="entry name" value="FLAVIN-BINDING MONOOXYGENASE-LIKE PROTEIN (AFU_ORTHOLOGUE AFUA_4G09220)"/>
    <property type="match status" value="1"/>
</dbReference>
<keyword evidence="3" id="KW-0560">Oxidoreductase</keyword>
<keyword evidence="1" id="KW-0285">Flavoprotein</keyword>
<evidence type="ECO:0000256" key="1">
    <source>
        <dbReference type="ARBA" id="ARBA00022630"/>
    </source>
</evidence>
<proteinExistence type="predicted"/>
<gene>
    <name evidence="4" type="ORF">L207DRAFT_465505</name>
</gene>
<keyword evidence="5" id="KW-1185">Reference proteome</keyword>
<dbReference type="Proteomes" id="UP000235786">
    <property type="component" value="Unassembled WGS sequence"/>
</dbReference>
<dbReference type="OrthoDB" id="74360at2759"/>
<reference evidence="4 5" key="1">
    <citation type="submission" date="2016-04" db="EMBL/GenBank/DDBJ databases">
        <title>A degradative enzymes factory behind the ericoid mycorrhizal symbiosis.</title>
        <authorList>
            <consortium name="DOE Joint Genome Institute"/>
            <person name="Martino E."/>
            <person name="Morin E."/>
            <person name="Grelet G."/>
            <person name="Kuo A."/>
            <person name="Kohler A."/>
            <person name="Daghino S."/>
            <person name="Barry K."/>
            <person name="Choi C."/>
            <person name="Cichocki N."/>
            <person name="Clum A."/>
            <person name="Copeland A."/>
            <person name="Hainaut M."/>
            <person name="Haridas S."/>
            <person name="Labutti K."/>
            <person name="Lindquist E."/>
            <person name="Lipzen A."/>
            <person name="Khouja H.-R."/>
            <person name="Murat C."/>
            <person name="Ohm R."/>
            <person name="Olson A."/>
            <person name="Spatafora J."/>
            <person name="Veneault-Fourrey C."/>
            <person name="Henrissat B."/>
            <person name="Grigoriev I."/>
            <person name="Martin F."/>
            <person name="Perotto S."/>
        </authorList>
    </citation>
    <scope>NUCLEOTIDE SEQUENCE [LARGE SCALE GENOMIC DNA]</scope>
    <source>
        <strain evidence="4 5">F</strain>
    </source>
</reference>